<feature type="transmembrane region" description="Helical" evidence="2">
    <location>
        <begin position="28"/>
        <end position="45"/>
    </location>
</feature>
<comment type="caution">
    <text evidence="3">The sequence shown here is derived from an EMBL/GenBank/DDBJ whole genome shotgun (WGS) entry which is preliminary data.</text>
</comment>
<dbReference type="EMBL" id="PYDT01000010">
    <property type="protein sequence ID" value="THU48070.1"/>
    <property type="molecule type" value="Genomic_DNA"/>
</dbReference>
<organism evidence="3 4">
    <name type="scientific">Musa balbisiana</name>
    <name type="common">Banana</name>
    <dbReference type="NCBI Taxonomy" id="52838"/>
    <lineage>
        <taxon>Eukaryota</taxon>
        <taxon>Viridiplantae</taxon>
        <taxon>Streptophyta</taxon>
        <taxon>Embryophyta</taxon>
        <taxon>Tracheophyta</taxon>
        <taxon>Spermatophyta</taxon>
        <taxon>Magnoliopsida</taxon>
        <taxon>Liliopsida</taxon>
        <taxon>Zingiberales</taxon>
        <taxon>Musaceae</taxon>
        <taxon>Musa</taxon>
    </lineage>
</organism>
<accession>A0A4S8IID1</accession>
<evidence type="ECO:0000256" key="1">
    <source>
        <dbReference type="SAM" id="MobiDB-lite"/>
    </source>
</evidence>
<keyword evidence="4" id="KW-1185">Reference proteome</keyword>
<proteinExistence type="predicted"/>
<sequence>MDQPPWPVLQTKSKPNSSSRTPLNPKKLPISILLFSLPLLYVSLLRIPPSTLFTDTAFWFLLSNSIVVVVAADSGMFSSSSTAGSDLYDEYIKLKSPPWFERAADASAVAEETEEIRTDCREEESEYSKMSNEELNRRVEEFIRRVNREMRLQSIPFFSGLH</sequence>
<keyword evidence="2" id="KW-0472">Membrane</keyword>
<feature type="compositionally biased region" description="Polar residues" evidence="1">
    <location>
        <begin position="10"/>
        <end position="22"/>
    </location>
</feature>
<feature type="region of interest" description="Disordered" evidence="1">
    <location>
        <begin position="1"/>
        <end position="22"/>
    </location>
</feature>
<dbReference type="Pfam" id="PF05553">
    <property type="entry name" value="DUF761"/>
    <property type="match status" value="1"/>
</dbReference>
<dbReference type="PANTHER" id="PTHR35997:SF6">
    <property type="entry name" value="COTTON FIBER PROTEIN"/>
    <property type="match status" value="1"/>
</dbReference>
<evidence type="ECO:0000313" key="3">
    <source>
        <dbReference type="EMBL" id="THU48070.1"/>
    </source>
</evidence>
<gene>
    <name evidence="3" type="ORF">C4D60_Mb09t22350</name>
</gene>
<feature type="transmembrane region" description="Helical" evidence="2">
    <location>
        <begin position="57"/>
        <end position="77"/>
    </location>
</feature>
<evidence type="ECO:0000313" key="4">
    <source>
        <dbReference type="Proteomes" id="UP000317650"/>
    </source>
</evidence>
<dbReference type="Proteomes" id="UP000317650">
    <property type="component" value="Chromosome 9"/>
</dbReference>
<keyword evidence="2" id="KW-0812">Transmembrane</keyword>
<dbReference type="AlphaFoldDB" id="A0A4S8IID1"/>
<dbReference type="InterPro" id="IPR008480">
    <property type="entry name" value="DUF761_pln"/>
</dbReference>
<name>A0A4S8IID1_MUSBA</name>
<evidence type="ECO:0008006" key="5">
    <source>
        <dbReference type="Google" id="ProtNLM"/>
    </source>
</evidence>
<keyword evidence="2" id="KW-1133">Transmembrane helix</keyword>
<evidence type="ECO:0000256" key="2">
    <source>
        <dbReference type="SAM" id="Phobius"/>
    </source>
</evidence>
<dbReference type="PANTHER" id="PTHR35997">
    <property type="entry name" value="COTTON FIBER PROTEIN-RELATED"/>
    <property type="match status" value="1"/>
</dbReference>
<reference evidence="3 4" key="1">
    <citation type="journal article" date="2019" name="Nat. Plants">
        <title>Genome sequencing of Musa balbisiana reveals subgenome evolution and function divergence in polyploid bananas.</title>
        <authorList>
            <person name="Yao X."/>
        </authorList>
    </citation>
    <scope>NUCLEOTIDE SEQUENCE [LARGE SCALE GENOMIC DNA]</scope>
    <source>
        <strain evidence="4">cv. DH-PKW</strain>
        <tissue evidence="3">Leaves</tissue>
    </source>
</reference>
<protein>
    <recommendedName>
        <fullName evidence="5">DUF4408 domain-containing protein</fullName>
    </recommendedName>
</protein>